<dbReference type="Pfam" id="PF03445">
    <property type="entry name" value="DUF294"/>
    <property type="match status" value="1"/>
</dbReference>
<feature type="domain" description="Protein-PII uridylyltransferase N-terminal" evidence="1">
    <location>
        <begin position="8"/>
        <end position="136"/>
    </location>
</feature>
<protein>
    <submittedName>
        <fullName evidence="3">DUF294 nucleotidyltransferase-like domain-containing protein</fullName>
    </submittedName>
</protein>
<name>A0ABY4GIX9_9BACI</name>
<dbReference type="EMBL" id="CP095071">
    <property type="protein sequence ID" value="UOQ84189.1"/>
    <property type="molecule type" value="Genomic_DNA"/>
</dbReference>
<dbReference type="CDD" id="cd05401">
    <property type="entry name" value="NT_GlnE_GlnD_like"/>
    <property type="match status" value="1"/>
</dbReference>
<evidence type="ECO:0000259" key="1">
    <source>
        <dbReference type="Pfam" id="PF03445"/>
    </source>
</evidence>
<gene>
    <name evidence="3" type="ORF">MUN87_15940</name>
</gene>
<proteinExistence type="predicted"/>
<accession>A0ABY4GIX9</accession>
<feature type="domain" description="DUF294" evidence="2">
    <location>
        <begin position="178"/>
        <end position="311"/>
    </location>
</feature>
<dbReference type="InterPro" id="IPR005105">
    <property type="entry name" value="GlnD_Uridyltrans_N"/>
</dbReference>
<keyword evidence="4" id="KW-1185">Reference proteome</keyword>
<dbReference type="Proteomes" id="UP000831537">
    <property type="component" value="Chromosome"/>
</dbReference>
<evidence type="ECO:0000259" key="2">
    <source>
        <dbReference type="Pfam" id="PF10335"/>
    </source>
</evidence>
<dbReference type="Pfam" id="PF10335">
    <property type="entry name" value="DUF294_C"/>
    <property type="match status" value="1"/>
</dbReference>
<reference evidence="3 4" key="1">
    <citation type="submission" date="2022-04" db="EMBL/GenBank/DDBJ databases">
        <title>Gracilibacillus sp. isolated from saltern.</title>
        <authorList>
            <person name="Won M."/>
            <person name="Lee C.-M."/>
            <person name="Woen H.-Y."/>
            <person name="Kwon S.-W."/>
        </authorList>
    </citation>
    <scope>NUCLEOTIDE SEQUENCE [LARGE SCALE GENOMIC DNA]</scope>
    <source>
        <strain evidence="3 4">SSPM10-3</strain>
    </source>
</reference>
<evidence type="ECO:0000313" key="4">
    <source>
        <dbReference type="Proteomes" id="UP000831537"/>
    </source>
</evidence>
<evidence type="ECO:0000313" key="3">
    <source>
        <dbReference type="EMBL" id="UOQ84189.1"/>
    </source>
</evidence>
<organism evidence="3 4">
    <name type="scientific">Gracilibacillus salinarum</name>
    <dbReference type="NCBI Taxonomy" id="2932255"/>
    <lineage>
        <taxon>Bacteria</taxon>
        <taxon>Bacillati</taxon>
        <taxon>Bacillota</taxon>
        <taxon>Bacilli</taxon>
        <taxon>Bacillales</taxon>
        <taxon>Bacillaceae</taxon>
        <taxon>Gracilibacillus</taxon>
    </lineage>
</organism>
<dbReference type="InterPro" id="IPR018821">
    <property type="entry name" value="DUF294_put_nucleoTrafse_sb-bd"/>
</dbReference>
<sequence>MNFTDIKDFREAHIHQQSNHDNLNEFHDDIMRKTVQLAMKKMEDEQGEIPAPFAFFLMGSAGRSEQSIWSDQDHGIVFDGSESYQHYFLQLGEKIVEGLEIAGYERCDGKVMSSESRWTKSVDEWKEQVVNWLEEESWQSLRHFSTFFDSRVLLGEADLLQELKEETFQYIDNNPKVIPRLVDNVDFIRKGVGVFGQLLPEQSGKMSGQINIKTTTLFPYINSLRLLALCNDFNQAPTMSRFENLKSKYPFLSDYQMLFKNLLAFKFEFTNDVEEYEEVHYIPLKDLSKRHKQELKEFMKKGTELFDRTKHTIEEECSK</sequence>
<dbReference type="RefSeq" id="WP_244741623.1">
    <property type="nucleotide sequence ID" value="NZ_CP095071.1"/>
</dbReference>